<accession>A0A6J4IVC4</accession>
<feature type="region of interest" description="Disordered" evidence="1">
    <location>
        <begin position="69"/>
        <end position="96"/>
    </location>
</feature>
<name>A0A6J4IVC4_9BACT</name>
<sequence>MRSRAWLFCFQPPVKNTDYVIRIATSRGRSWTYAKEADAWSQTTPAGVVRRMTAEQLLSHLLPPLAKDQPHLNVTVRPKAASHEPTSDLTNQENRK</sequence>
<feature type="compositionally biased region" description="Polar residues" evidence="1">
    <location>
        <begin position="87"/>
        <end position="96"/>
    </location>
</feature>
<evidence type="ECO:0000256" key="1">
    <source>
        <dbReference type="SAM" id="MobiDB-lite"/>
    </source>
</evidence>
<evidence type="ECO:0000313" key="2">
    <source>
        <dbReference type="EMBL" id="CAA9262673.1"/>
    </source>
</evidence>
<dbReference type="AlphaFoldDB" id="A0A6J4IVC4"/>
<dbReference type="EMBL" id="CADCTA010000099">
    <property type="protein sequence ID" value="CAA9262673.1"/>
    <property type="molecule type" value="Genomic_DNA"/>
</dbReference>
<proteinExistence type="predicted"/>
<protein>
    <submittedName>
        <fullName evidence="2">Uncharacterized protein</fullName>
    </submittedName>
</protein>
<gene>
    <name evidence="2" type="ORF">AVDCRST_MAG42-2818</name>
</gene>
<organism evidence="2">
    <name type="scientific">uncultured Chthoniobacterales bacterium</name>
    <dbReference type="NCBI Taxonomy" id="1836801"/>
    <lineage>
        <taxon>Bacteria</taxon>
        <taxon>Pseudomonadati</taxon>
        <taxon>Verrucomicrobiota</taxon>
        <taxon>Spartobacteria</taxon>
        <taxon>Chthoniobacterales</taxon>
        <taxon>environmental samples</taxon>
    </lineage>
</organism>
<reference evidence="2" key="1">
    <citation type="submission" date="2020-02" db="EMBL/GenBank/DDBJ databases">
        <authorList>
            <person name="Meier V. D."/>
        </authorList>
    </citation>
    <scope>NUCLEOTIDE SEQUENCE</scope>
    <source>
        <strain evidence="2">AVDCRST_MAG42</strain>
    </source>
</reference>